<name>A0ACB7ZWS6_9AGAM</name>
<evidence type="ECO:0000313" key="2">
    <source>
        <dbReference type="Proteomes" id="UP000790377"/>
    </source>
</evidence>
<keyword evidence="2" id="KW-1185">Reference proteome</keyword>
<proteinExistence type="predicted"/>
<dbReference type="Proteomes" id="UP000790377">
    <property type="component" value="Unassembled WGS sequence"/>
</dbReference>
<evidence type="ECO:0000313" key="1">
    <source>
        <dbReference type="EMBL" id="KAH7905505.1"/>
    </source>
</evidence>
<gene>
    <name evidence="1" type="ORF">BJ138DRAFT_1105935</name>
</gene>
<dbReference type="EMBL" id="MU268177">
    <property type="protein sequence ID" value="KAH7905505.1"/>
    <property type="molecule type" value="Genomic_DNA"/>
</dbReference>
<accession>A0ACB7ZWS6</accession>
<organism evidence="1 2">
    <name type="scientific">Hygrophoropsis aurantiaca</name>
    <dbReference type="NCBI Taxonomy" id="72124"/>
    <lineage>
        <taxon>Eukaryota</taxon>
        <taxon>Fungi</taxon>
        <taxon>Dikarya</taxon>
        <taxon>Basidiomycota</taxon>
        <taxon>Agaricomycotina</taxon>
        <taxon>Agaricomycetes</taxon>
        <taxon>Agaricomycetidae</taxon>
        <taxon>Boletales</taxon>
        <taxon>Coniophorineae</taxon>
        <taxon>Hygrophoropsidaceae</taxon>
        <taxon>Hygrophoropsis</taxon>
    </lineage>
</organism>
<comment type="caution">
    <text evidence="1">The sequence shown here is derived from an EMBL/GenBank/DDBJ whole genome shotgun (WGS) entry which is preliminary data.</text>
</comment>
<sequence>MDQVGVPDTNQYYPNHSDTIFTGLQPVSTSNSNPAKCRASPLSSTLAEGLRVTQKVKVSDGGSGGRVRAGDFDKIYQSILMLAISHYRCMLLTMNPYPSAMQAQQWAGEAWANACRSKGVLIEFDEDSLKLIRARESNIRGNFKKTARELLKAEFDPTTPAARRENRKLVSMLTTQINMTYKDPIARKGPYQHPIIQKIINKNLYNKKTAEGVTLPGYFKESETGGFPFALIVTVVTAIQAAIEEYSTGEQKDALFAAEKYSHIFATQFGSLEVFHQGTAHADLLPKICRQMLKAARCFANVPEESAAPTIAKFSTADFASAVQDWANNDLPADEDVARSEADMDEEGDDEGRQLELQ</sequence>
<protein>
    <submittedName>
        <fullName evidence="1">Uncharacterized protein</fullName>
    </submittedName>
</protein>
<reference evidence="1" key="1">
    <citation type="journal article" date="2021" name="New Phytol.">
        <title>Evolutionary innovations through gain and loss of genes in the ectomycorrhizal Boletales.</title>
        <authorList>
            <person name="Wu G."/>
            <person name="Miyauchi S."/>
            <person name="Morin E."/>
            <person name="Kuo A."/>
            <person name="Drula E."/>
            <person name="Varga T."/>
            <person name="Kohler A."/>
            <person name="Feng B."/>
            <person name="Cao Y."/>
            <person name="Lipzen A."/>
            <person name="Daum C."/>
            <person name="Hundley H."/>
            <person name="Pangilinan J."/>
            <person name="Johnson J."/>
            <person name="Barry K."/>
            <person name="LaButti K."/>
            <person name="Ng V."/>
            <person name="Ahrendt S."/>
            <person name="Min B."/>
            <person name="Choi I.G."/>
            <person name="Park H."/>
            <person name="Plett J.M."/>
            <person name="Magnuson J."/>
            <person name="Spatafora J.W."/>
            <person name="Nagy L.G."/>
            <person name="Henrissat B."/>
            <person name="Grigoriev I.V."/>
            <person name="Yang Z.L."/>
            <person name="Xu J."/>
            <person name="Martin F.M."/>
        </authorList>
    </citation>
    <scope>NUCLEOTIDE SEQUENCE</scope>
    <source>
        <strain evidence="1">ATCC 28755</strain>
    </source>
</reference>